<dbReference type="AlphaFoldDB" id="A0A9N9EKS8"/>
<gene>
    <name evidence="2" type="ORF">AGERDE_LOCUS12556</name>
</gene>
<keyword evidence="3" id="KW-1185">Reference proteome</keyword>
<feature type="compositionally biased region" description="Low complexity" evidence="1">
    <location>
        <begin position="9"/>
        <end position="38"/>
    </location>
</feature>
<comment type="caution">
    <text evidence="2">The sequence shown here is derived from an EMBL/GenBank/DDBJ whole genome shotgun (WGS) entry which is preliminary data.</text>
</comment>
<sequence length="152" mass="17326">MPLFQENKQNTQQQNNTQAQNSQTQNQTNTQSAQTQNQPEQTKSQSGLMTIIGQCLPFAPLVFEQFTGQKVPAISGTMAEIQLALSQIQVSQQQLLTSQQQLTQRITNLEVNASQQLTNLSQQFQSLRLTHTRERKEIEYNNPNTIKETEEY</sequence>
<evidence type="ECO:0000313" key="2">
    <source>
        <dbReference type="EMBL" id="CAG8678281.1"/>
    </source>
</evidence>
<proteinExistence type="predicted"/>
<protein>
    <submittedName>
        <fullName evidence="2">13178_t:CDS:1</fullName>
    </submittedName>
</protein>
<name>A0A9N9EKS8_9GLOM</name>
<dbReference type="EMBL" id="CAJVPL010009482">
    <property type="protein sequence ID" value="CAG8678281.1"/>
    <property type="molecule type" value="Genomic_DNA"/>
</dbReference>
<evidence type="ECO:0000256" key="1">
    <source>
        <dbReference type="SAM" id="MobiDB-lite"/>
    </source>
</evidence>
<dbReference type="Proteomes" id="UP000789831">
    <property type="component" value="Unassembled WGS sequence"/>
</dbReference>
<evidence type="ECO:0000313" key="3">
    <source>
        <dbReference type="Proteomes" id="UP000789831"/>
    </source>
</evidence>
<accession>A0A9N9EKS8</accession>
<dbReference type="OrthoDB" id="2429327at2759"/>
<feature type="region of interest" description="Disordered" evidence="1">
    <location>
        <begin position="1"/>
        <end position="45"/>
    </location>
</feature>
<organism evidence="2 3">
    <name type="scientific">Ambispora gerdemannii</name>
    <dbReference type="NCBI Taxonomy" id="144530"/>
    <lineage>
        <taxon>Eukaryota</taxon>
        <taxon>Fungi</taxon>
        <taxon>Fungi incertae sedis</taxon>
        <taxon>Mucoromycota</taxon>
        <taxon>Glomeromycotina</taxon>
        <taxon>Glomeromycetes</taxon>
        <taxon>Archaeosporales</taxon>
        <taxon>Ambisporaceae</taxon>
        <taxon>Ambispora</taxon>
    </lineage>
</organism>
<reference evidence="2" key="1">
    <citation type="submission" date="2021-06" db="EMBL/GenBank/DDBJ databases">
        <authorList>
            <person name="Kallberg Y."/>
            <person name="Tangrot J."/>
            <person name="Rosling A."/>
        </authorList>
    </citation>
    <scope>NUCLEOTIDE SEQUENCE</scope>
    <source>
        <strain evidence="2">MT106</strain>
    </source>
</reference>